<proteinExistence type="predicted"/>
<dbReference type="PIRSF" id="PIRSF031780">
    <property type="entry name" value="UCP031780"/>
    <property type="match status" value="1"/>
</dbReference>
<evidence type="ECO:0000313" key="1">
    <source>
        <dbReference type="EMBL" id="MFC3616339.1"/>
    </source>
</evidence>
<keyword evidence="2" id="KW-1185">Reference proteome</keyword>
<organism evidence="1 2">
    <name type="scientific">Lutimaribacter marinistellae</name>
    <dbReference type="NCBI Taxonomy" id="1820329"/>
    <lineage>
        <taxon>Bacteria</taxon>
        <taxon>Pseudomonadati</taxon>
        <taxon>Pseudomonadota</taxon>
        <taxon>Alphaproteobacteria</taxon>
        <taxon>Rhodobacterales</taxon>
        <taxon>Roseobacteraceae</taxon>
        <taxon>Lutimaribacter</taxon>
    </lineage>
</organism>
<dbReference type="EMBL" id="JBHRXI010000049">
    <property type="protein sequence ID" value="MFC3616339.1"/>
    <property type="molecule type" value="Genomic_DNA"/>
</dbReference>
<dbReference type="Proteomes" id="UP001595629">
    <property type="component" value="Unassembled WGS sequence"/>
</dbReference>
<comment type="caution">
    <text evidence="1">The sequence shown here is derived from an EMBL/GenBank/DDBJ whole genome shotgun (WGS) entry which is preliminary data.</text>
</comment>
<dbReference type="Gene3D" id="1.10.790.20">
    <property type="entry name" value="Domain of unknown function DUF1476"/>
    <property type="match status" value="1"/>
</dbReference>
<name>A0ABV7TNK6_9RHOB</name>
<accession>A0ABV7TNK6</accession>
<dbReference type="InterPro" id="IPR038293">
    <property type="entry name" value="ATPase_inh_sub_z_sf"/>
</dbReference>
<sequence length="105" mass="11693">MTTFDDRENAFEAKFAHDEEMQFKAQARCNKLLGLWAAGLMGKSEEEAKEYAKTVVLADFEEAGHEDVVRKVEGDLNGLADADTIRAKMAELLPQAKAQIMSEID</sequence>
<gene>
    <name evidence="1" type="ORF">ACFORG_21560</name>
</gene>
<reference evidence="2" key="1">
    <citation type="journal article" date="2019" name="Int. J. Syst. Evol. Microbiol.">
        <title>The Global Catalogue of Microorganisms (GCM) 10K type strain sequencing project: providing services to taxonomists for standard genome sequencing and annotation.</title>
        <authorList>
            <consortium name="The Broad Institute Genomics Platform"/>
            <consortium name="The Broad Institute Genome Sequencing Center for Infectious Disease"/>
            <person name="Wu L."/>
            <person name="Ma J."/>
        </authorList>
    </citation>
    <scope>NUCLEOTIDE SEQUENCE [LARGE SCALE GENOMIC DNA]</scope>
    <source>
        <strain evidence="2">KCTC 42911</strain>
    </source>
</reference>
<dbReference type="RefSeq" id="WP_386737653.1">
    <property type="nucleotide sequence ID" value="NZ_JBHRXI010000049.1"/>
</dbReference>
<evidence type="ECO:0000313" key="2">
    <source>
        <dbReference type="Proteomes" id="UP001595629"/>
    </source>
</evidence>
<protein>
    <submittedName>
        <fullName evidence="1">DUF1476 domain-containing protein</fullName>
    </submittedName>
</protein>
<dbReference type="Pfam" id="PF07345">
    <property type="entry name" value="ATPaseInh_sub_z"/>
    <property type="match status" value="1"/>
</dbReference>
<dbReference type="InterPro" id="IPR009945">
    <property type="entry name" value="ATPase_inh_sub_z"/>
</dbReference>